<dbReference type="Pfam" id="PF13408">
    <property type="entry name" value="Zn_ribbon_recom"/>
    <property type="match status" value="1"/>
</dbReference>
<protein>
    <recommendedName>
        <fullName evidence="2">Recombinase zinc beta ribbon domain-containing protein</fullName>
    </recommendedName>
</protein>
<proteinExistence type="predicted"/>
<feature type="compositionally biased region" description="Basic and acidic residues" evidence="1">
    <location>
        <begin position="194"/>
        <end position="203"/>
    </location>
</feature>
<feature type="compositionally biased region" description="Basic residues" evidence="1">
    <location>
        <begin position="204"/>
        <end position="214"/>
    </location>
</feature>
<dbReference type="Proteomes" id="UP000552097">
    <property type="component" value="Unassembled WGS sequence"/>
</dbReference>
<dbReference type="InterPro" id="IPR025827">
    <property type="entry name" value="Zn_ribbon_recom_dom"/>
</dbReference>
<feature type="region of interest" description="Disordered" evidence="1">
    <location>
        <begin position="180"/>
        <end position="227"/>
    </location>
</feature>
<gene>
    <name evidence="3" type="ORF">F4560_003309</name>
</gene>
<evidence type="ECO:0000313" key="4">
    <source>
        <dbReference type="Proteomes" id="UP000552097"/>
    </source>
</evidence>
<sequence>MVCRNTVLANCASLGSTAQTIKATRPNAHPTDPDGGETVYLLAGRLHCGVCGRKMDSHRSHGRAAYRCRHGHTTARTQPAGAPRNLYLREDHLLPHITAHLTTAGLADNPDPEQTARLIDELGLAFRCDATGVTLLDRGTIMRARTPRRRPTPQPVHHMHGNEDRGRTGRQLLLALSYKTASEADQPDTPTSHSDAKAREARPIRHPHQAHTRPSRPATPQRHHHRPRIHGAAFNTARFRDASHAPTNDPPPYDHPDSHGQQDCARKAGRRPLLLPAHRHTTHEQRSTGRFDAMTETRNPTTQPS</sequence>
<feature type="compositionally biased region" description="Polar residues" evidence="1">
    <location>
        <begin position="296"/>
        <end position="305"/>
    </location>
</feature>
<keyword evidence="4" id="KW-1185">Reference proteome</keyword>
<feature type="region of interest" description="Disordered" evidence="1">
    <location>
        <begin position="139"/>
        <end position="168"/>
    </location>
</feature>
<dbReference type="EMBL" id="JACHMO010000001">
    <property type="protein sequence ID" value="MBB5803541.1"/>
    <property type="molecule type" value="Genomic_DNA"/>
</dbReference>
<evidence type="ECO:0000259" key="2">
    <source>
        <dbReference type="Pfam" id="PF13408"/>
    </source>
</evidence>
<accession>A0A7W9HKB5</accession>
<organism evidence="3 4">
    <name type="scientific">Saccharothrix ecbatanensis</name>
    <dbReference type="NCBI Taxonomy" id="1105145"/>
    <lineage>
        <taxon>Bacteria</taxon>
        <taxon>Bacillati</taxon>
        <taxon>Actinomycetota</taxon>
        <taxon>Actinomycetes</taxon>
        <taxon>Pseudonocardiales</taxon>
        <taxon>Pseudonocardiaceae</taxon>
        <taxon>Saccharothrix</taxon>
    </lineage>
</organism>
<reference evidence="3 4" key="1">
    <citation type="submission" date="2020-08" db="EMBL/GenBank/DDBJ databases">
        <title>Sequencing the genomes of 1000 actinobacteria strains.</title>
        <authorList>
            <person name="Klenk H.-P."/>
        </authorList>
    </citation>
    <scope>NUCLEOTIDE SEQUENCE [LARGE SCALE GENOMIC DNA]</scope>
    <source>
        <strain evidence="3 4">DSM 45486</strain>
    </source>
</reference>
<evidence type="ECO:0000313" key="3">
    <source>
        <dbReference type="EMBL" id="MBB5803541.1"/>
    </source>
</evidence>
<feature type="domain" description="Recombinase zinc beta ribbon" evidence="2">
    <location>
        <begin position="41"/>
        <end position="101"/>
    </location>
</feature>
<feature type="region of interest" description="Disordered" evidence="1">
    <location>
        <begin position="241"/>
        <end position="305"/>
    </location>
</feature>
<feature type="compositionally biased region" description="Basic and acidic residues" evidence="1">
    <location>
        <begin position="252"/>
        <end position="266"/>
    </location>
</feature>
<dbReference type="AlphaFoldDB" id="A0A7W9HKB5"/>
<name>A0A7W9HKB5_9PSEU</name>
<feature type="compositionally biased region" description="Basic and acidic residues" evidence="1">
    <location>
        <begin position="282"/>
        <end position="295"/>
    </location>
</feature>
<evidence type="ECO:0000256" key="1">
    <source>
        <dbReference type="SAM" id="MobiDB-lite"/>
    </source>
</evidence>
<comment type="caution">
    <text evidence="3">The sequence shown here is derived from an EMBL/GenBank/DDBJ whole genome shotgun (WGS) entry which is preliminary data.</text>
</comment>